<keyword evidence="4 10" id="KW-0812">Transmembrane</keyword>
<gene>
    <name evidence="11" type="primary">murJ</name>
    <name evidence="11" type="ORF">KJK29_18790</name>
</gene>
<feature type="transmembrane region" description="Helical" evidence="10">
    <location>
        <begin position="273"/>
        <end position="295"/>
    </location>
</feature>
<feature type="compositionally biased region" description="Pro residues" evidence="9">
    <location>
        <begin position="205"/>
        <end position="221"/>
    </location>
</feature>
<feature type="compositionally biased region" description="Low complexity" evidence="9">
    <location>
        <begin position="82"/>
        <end position="91"/>
    </location>
</feature>
<dbReference type="PANTHER" id="PTHR43549">
    <property type="entry name" value="MULTIDRUG RESISTANCE PROTEIN YPNP-RELATED"/>
    <property type="match status" value="1"/>
</dbReference>
<evidence type="ECO:0000256" key="7">
    <source>
        <dbReference type="ARBA" id="ARBA00022989"/>
    </source>
</evidence>
<keyword evidence="6" id="KW-0573">Peptidoglycan synthesis</keyword>
<evidence type="ECO:0000256" key="8">
    <source>
        <dbReference type="ARBA" id="ARBA00023136"/>
    </source>
</evidence>
<evidence type="ECO:0000256" key="3">
    <source>
        <dbReference type="ARBA" id="ARBA00022475"/>
    </source>
</evidence>
<feature type="transmembrane region" description="Helical" evidence="10">
    <location>
        <begin position="563"/>
        <end position="586"/>
    </location>
</feature>
<keyword evidence="7 10" id="KW-1133">Transmembrane helix</keyword>
<feature type="transmembrane region" description="Helical" evidence="10">
    <location>
        <begin position="359"/>
        <end position="382"/>
    </location>
</feature>
<feature type="transmembrane region" description="Helical" evidence="10">
    <location>
        <begin position="249"/>
        <end position="267"/>
    </location>
</feature>
<keyword evidence="8 10" id="KW-0472">Membrane</keyword>
<feature type="region of interest" description="Disordered" evidence="9">
    <location>
        <begin position="1"/>
        <end position="229"/>
    </location>
</feature>
<reference evidence="12" key="1">
    <citation type="submission" date="2021-05" db="EMBL/GenBank/DDBJ databases">
        <title>Direct Submission.</title>
        <authorList>
            <person name="Li K."/>
            <person name="Gao J."/>
        </authorList>
    </citation>
    <scope>NUCLEOTIDE SEQUENCE [LARGE SCALE GENOMIC DNA]</scope>
    <source>
        <strain evidence="12">MG62</strain>
    </source>
</reference>
<feature type="transmembrane region" description="Helical" evidence="10">
    <location>
        <begin position="518"/>
        <end position="537"/>
    </location>
</feature>
<feature type="transmembrane region" description="Helical" evidence="10">
    <location>
        <begin position="697"/>
        <end position="719"/>
    </location>
</feature>
<evidence type="ECO:0000256" key="9">
    <source>
        <dbReference type="SAM" id="MobiDB-lite"/>
    </source>
</evidence>
<dbReference type="RefSeq" id="WP_215120316.1">
    <property type="nucleotide sequence ID" value="NZ_CP075896.1"/>
</dbReference>
<protein>
    <submittedName>
        <fullName evidence="11">Murein biosynthesis integral membrane protein MurJ</fullName>
    </submittedName>
</protein>
<dbReference type="Proteomes" id="UP000679629">
    <property type="component" value="Chromosome"/>
</dbReference>
<evidence type="ECO:0000256" key="5">
    <source>
        <dbReference type="ARBA" id="ARBA00022960"/>
    </source>
</evidence>
<feature type="transmembrane region" description="Helical" evidence="10">
    <location>
        <begin position="725"/>
        <end position="748"/>
    </location>
</feature>
<dbReference type="EMBL" id="CP075896">
    <property type="protein sequence ID" value="QWB24476.1"/>
    <property type="molecule type" value="Genomic_DNA"/>
</dbReference>
<evidence type="ECO:0000256" key="2">
    <source>
        <dbReference type="ARBA" id="ARBA00022448"/>
    </source>
</evidence>
<feature type="compositionally biased region" description="Basic and acidic residues" evidence="9">
    <location>
        <begin position="1"/>
        <end position="11"/>
    </location>
</feature>
<proteinExistence type="predicted"/>
<evidence type="ECO:0000256" key="10">
    <source>
        <dbReference type="SAM" id="Phobius"/>
    </source>
</evidence>
<feature type="transmembrane region" description="Helical" evidence="10">
    <location>
        <begin position="630"/>
        <end position="652"/>
    </location>
</feature>
<name>A0ABX8FTQ2_9ACTN</name>
<dbReference type="InterPro" id="IPR052031">
    <property type="entry name" value="Membrane_Transporter-Flippase"/>
</dbReference>
<evidence type="ECO:0000313" key="12">
    <source>
        <dbReference type="Proteomes" id="UP000679629"/>
    </source>
</evidence>
<keyword evidence="5" id="KW-0133">Cell shape</keyword>
<feature type="compositionally biased region" description="Basic and acidic residues" evidence="9">
    <location>
        <begin position="113"/>
        <end position="125"/>
    </location>
</feature>
<keyword evidence="2" id="KW-0813">Transport</keyword>
<feature type="transmembrane region" description="Helical" evidence="10">
    <location>
        <begin position="431"/>
        <end position="451"/>
    </location>
</feature>
<evidence type="ECO:0000256" key="1">
    <source>
        <dbReference type="ARBA" id="ARBA00004651"/>
    </source>
</evidence>
<feature type="transmembrane region" description="Helical" evidence="10">
    <location>
        <begin position="658"/>
        <end position="677"/>
    </location>
</feature>
<feature type="transmembrane region" description="Helical" evidence="10">
    <location>
        <begin position="316"/>
        <end position="339"/>
    </location>
</feature>
<evidence type="ECO:0000256" key="6">
    <source>
        <dbReference type="ARBA" id="ARBA00022984"/>
    </source>
</evidence>
<organism evidence="11 12">
    <name type="scientific">Streptomyces koelreuteriae</name>
    <dbReference type="NCBI Taxonomy" id="2838015"/>
    <lineage>
        <taxon>Bacteria</taxon>
        <taxon>Bacillati</taxon>
        <taxon>Actinomycetota</taxon>
        <taxon>Actinomycetes</taxon>
        <taxon>Kitasatosporales</taxon>
        <taxon>Streptomycetaceae</taxon>
        <taxon>Streptomyces</taxon>
    </lineage>
</organism>
<feature type="transmembrane region" description="Helical" evidence="10">
    <location>
        <begin position="598"/>
        <end position="618"/>
    </location>
</feature>
<feature type="compositionally biased region" description="Low complexity" evidence="9">
    <location>
        <begin position="181"/>
        <end position="204"/>
    </location>
</feature>
<dbReference type="Pfam" id="PF03023">
    <property type="entry name" value="MurJ"/>
    <property type="match status" value="1"/>
</dbReference>
<keyword evidence="3" id="KW-1003">Cell membrane</keyword>
<comment type="subcellular location">
    <subcellularLocation>
        <location evidence="1">Cell membrane</location>
        <topology evidence="1">Multi-pass membrane protein</topology>
    </subcellularLocation>
</comment>
<evidence type="ECO:0000313" key="11">
    <source>
        <dbReference type="EMBL" id="QWB24476.1"/>
    </source>
</evidence>
<dbReference type="PANTHER" id="PTHR43549:SF3">
    <property type="entry name" value="MULTIDRUG RESISTANCE PROTEIN YPNP-RELATED"/>
    <property type="match status" value="1"/>
</dbReference>
<dbReference type="CDD" id="cd13123">
    <property type="entry name" value="MATE_MurJ_like"/>
    <property type="match status" value="1"/>
</dbReference>
<dbReference type="PRINTS" id="PR01806">
    <property type="entry name" value="VIRFACTRMVIN"/>
</dbReference>
<feature type="compositionally biased region" description="Basic and acidic residues" evidence="9">
    <location>
        <begin position="142"/>
        <end position="154"/>
    </location>
</feature>
<feature type="compositionally biased region" description="Low complexity" evidence="9">
    <location>
        <begin position="12"/>
        <end position="22"/>
    </location>
</feature>
<sequence length="769" mass="80909">MNAPYDGDRGRAAGSSGYPESGGPEGPPAEHGQVPPQPPADMYLQDAYDQDPYRAQDLSAQDPVAEALYDRAAHPPPPAGTYQPQQMYAQPPQSPYAPDPQVWAQTPAPEPEGPTRHLPYGDDPRTTQFVGVDDLVSQAGEPRQEPDAFAHLYRDQQQNSGHPSYEQPSVPGPSQAPGQMAQGQYTAQGQYGAQGPYGAPGQTAPAPPLVDEPPAPEPAASPAPKKGGRAAGLMKSSAVMAAGTMVSRLTGFIRSALIVSAIGVGFLGDTFQVAYQLPTMLYILTVGGGLNSVFVPQLVRAMKDDEDGGEAYANRLLTLVMVALGGLTALAIFAAPLLIRLMSPSIASDPAANQVAITFVQYFLPSIFFMGIHVVMGQILNARGKFGAMMWTPVLNNIVIIVTLGMFIFVYGTAADSGMKVTTIPPEGQRLLGIGVLLGLVVQALAMIPYLRETGFRLRLRFDWKGHGLGKAMTLAKWTILFVLANQAGAMVVVWLSTAAGKASPMDGTGFSAYANAQLIWGLPQAIITVSLMAALLPRLSRSAAEGDAGAVRDDISQGLRTTAVAIVPIAFGFLSLGIPMCTLMFGSSGTSAATNMGFMLMAFGLGLIPYSVQYVVLRAFYAYEDTRTPFYNTVIVAAVNAGASAVCYFVVPARWAVVGMAASYGLAYAIGVGVAWSRLRKRLGGDLDGARVLRTYARLCIASIPAALLSGAACYGIGQTIGQGVLGSLAGVLAGGAVLLGIFFVAARRMRIEELNSLVGMVRGRLGR</sequence>
<dbReference type="NCBIfam" id="TIGR01695">
    <property type="entry name" value="murJ_mviN"/>
    <property type="match status" value="1"/>
</dbReference>
<feature type="transmembrane region" description="Helical" evidence="10">
    <location>
        <begin position="394"/>
        <end position="411"/>
    </location>
</feature>
<keyword evidence="12" id="KW-1185">Reference proteome</keyword>
<feature type="transmembrane region" description="Helical" evidence="10">
    <location>
        <begin position="472"/>
        <end position="498"/>
    </location>
</feature>
<evidence type="ECO:0000256" key="4">
    <source>
        <dbReference type="ARBA" id="ARBA00022692"/>
    </source>
</evidence>
<accession>A0ABX8FTQ2</accession>
<dbReference type="InterPro" id="IPR004268">
    <property type="entry name" value="MurJ"/>
</dbReference>